<comment type="caution">
    <text evidence="3">The sequence shown here is derived from an EMBL/GenBank/DDBJ whole genome shotgun (WGS) entry which is preliminary data.</text>
</comment>
<name>A0A2P5BES4_PARAD</name>
<dbReference type="OrthoDB" id="10388820at2759"/>
<evidence type="ECO:0000313" key="3">
    <source>
        <dbReference type="EMBL" id="PON47291.1"/>
    </source>
</evidence>
<dbReference type="EMBL" id="JXTB01000297">
    <property type="protein sequence ID" value="PON47291.1"/>
    <property type="molecule type" value="Genomic_DNA"/>
</dbReference>
<accession>A0A2P5BES4</accession>
<proteinExistence type="predicted"/>
<gene>
    <name evidence="3" type="ORF">PanWU01x14_245400</name>
</gene>
<protein>
    <recommendedName>
        <fullName evidence="5">Transmembrane protein</fullName>
    </recommendedName>
</protein>
<evidence type="ECO:0000313" key="4">
    <source>
        <dbReference type="Proteomes" id="UP000237105"/>
    </source>
</evidence>
<evidence type="ECO:0000256" key="2">
    <source>
        <dbReference type="SAM" id="Phobius"/>
    </source>
</evidence>
<feature type="transmembrane region" description="Helical" evidence="2">
    <location>
        <begin position="6"/>
        <end position="27"/>
    </location>
</feature>
<sequence>MAVPVLKTGVTFVLGAMVGALLTRGLHHSHHHEIRRRWSCPRQSRENKSGPTPEGNESAPPPTIAANHNVSVSPM</sequence>
<feature type="region of interest" description="Disordered" evidence="1">
    <location>
        <begin position="26"/>
        <end position="75"/>
    </location>
</feature>
<keyword evidence="2" id="KW-0812">Transmembrane</keyword>
<feature type="compositionally biased region" description="Polar residues" evidence="1">
    <location>
        <begin position="66"/>
        <end position="75"/>
    </location>
</feature>
<reference evidence="4" key="1">
    <citation type="submission" date="2016-06" db="EMBL/GenBank/DDBJ databases">
        <title>Parallel loss of symbiosis genes in relatives of nitrogen-fixing non-legume Parasponia.</title>
        <authorList>
            <person name="Van Velzen R."/>
            <person name="Holmer R."/>
            <person name="Bu F."/>
            <person name="Rutten L."/>
            <person name="Van Zeijl A."/>
            <person name="Liu W."/>
            <person name="Santuari L."/>
            <person name="Cao Q."/>
            <person name="Sharma T."/>
            <person name="Shen D."/>
            <person name="Roswanjaya Y."/>
            <person name="Wardhani T."/>
            <person name="Kalhor M.S."/>
            <person name="Jansen J."/>
            <person name="Van den Hoogen J."/>
            <person name="Gungor B."/>
            <person name="Hartog M."/>
            <person name="Hontelez J."/>
            <person name="Verver J."/>
            <person name="Yang W.-C."/>
            <person name="Schijlen E."/>
            <person name="Repin R."/>
            <person name="Schilthuizen M."/>
            <person name="Schranz E."/>
            <person name="Heidstra R."/>
            <person name="Miyata K."/>
            <person name="Fedorova E."/>
            <person name="Kohlen W."/>
            <person name="Bisseling T."/>
            <person name="Smit S."/>
            <person name="Geurts R."/>
        </authorList>
    </citation>
    <scope>NUCLEOTIDE SEQUENCE [LARGE SCALE GENOMIC DNA]</scope>
    <source>
        <strain evidence="4">cv. WU1-14</strain>
    </source>
</reference>
<dbReference type="AlphaFoldDB" id="A0A2P5BES4"/>
<evidence type="ECO:0000256" key="1">
    <source>
        <dbReference type="SAM" id="MobiDB-lite"/>
    </source>
</evidence>
<feature type="compositionally biased region" description="Basic residues" evidence="1">
    <location>
        <begin position="26"/>
        <end position="39"/>
    </location>
</feature>
<keyword evidence="2" id="KW-1133">Transmembrane helix</keyword>
<keyword evidence="4" id="KW-1185">Reference proteome</keyword>
<keyword evidence="2" id="KW-0472">Membrane</keyword>
<dbReference type="Proteomes" id="UP000237105">
    <property type="component" value="Unassembled WGS sequence"/>
</dbReference>
<evidence type="ECO:0008006" key="5">
    <source>
        <dbReference type="Google" id="ProtNLM"/>
    </source>
</evidence>
<organism evidence="3 4">
    <name type="scientific">Parasponia andersonii</name>
    <name type="common">Sponia andersonii</name>
    <dbReference type="NCBI Taxonomy" id="3476"/>
    <lineage>
        <taxon>Eukaryota</taxon>
        <taxon>Viridiplantae</taxon>
        <taxon>Streptophyta</taxon>
        <taxon>Embryophyta</taxon>
        <taxon>Tracheophyta</taxon>
        <taxon>Spermatophyta</taxon>
        <taxon>Magnoliopsida</taxon>
        <taxon>eudicotyledons</taxon>
        <taxon>Gunneridae</taxon>
        <taxon>Pentapetalae</taxon>
        <taxon>rosids</taxon>
        <taxon>fabids</taxon>
        <taxon>Rosales</taxon>
        <taxon>Cannabaceae</taxon>
        <taxon>Parasponia</taxon>
    </lineage>
</organism>